<dbReference type="EMBL" id="AP009384">
    <property type="protein sequence ID" value="BAF89931.1"/>
    <property type="molecule type" value="Genomic_DNA"/>
</dbReference>
<organism evidence="1 2">
    <name type="scientific">Azorhizobium caulinodans (strain ATCC 43989 / DSM 5975 / JCM 20966 / LMG 6465 / NBRC 14845 / NCIMB 13405 / ORS 571)</name>
    <dbReference type="NCBI Taxonomy" id="438753"/>
    <lineage>
        <taxon>Bacteria</taxon>
        <taxon>Pseudomonadati</taxon>
        <taxon>Pseudomonadota</taxon>
        <taxon>Alphaproteobacteria</taxon>
        <taxon>Hyphomicrobiales</taxon>
        <taxon>Xanthobacteraceae</taxon>
        <taxon>Azorhizobium</taxon>
    </lineage>
</organism>
<sequence>MQQHDTVMPERAAGSGPPAVTLYVCSTCRLPDAPADAAPAGADLLAQVRAAGETDIVVREVKCLANCKRALSAALTHRDGWSYVFGDLSAEAADDLLAGARLFLTSTDGLLPWRGRPDALKRGMVARIPPLAPPAA</sequence>
<dbReference type="eggNOG" id="COG5469">
    <property type="taxonomic scope" value="Bacteria"/>
</dbReference>
<dbReference type="InterPro" id="IPR012863">
    <property type="entry name" value="DUF1636"/>
</dbReference>
<dbReference type="KEGG" id="azc:AZC_3933"/>
<accession>A8IKN9</accession>
<protein>
    <submittedName>
        <fullName evidence="1">Putative metal-binding protein</fullName>
    </submittedName>
</protein>
<keyword evidence="2" id="KW-1185">Reference proteome</keyword>
<gene>
    <name evidence="1" type="ordered locus">AZC_3933</name>
</gene>
<dbReference type="Proteomes" id="UP000000270">
    <property type="component" value="Chromosome"/>
</dbReference>
<proteinExistence type="predicted"/>
<reference evidence="2" key="2">
    <citation type="submission" date="2007-04" db="EMBL/GenBank/DDBJ databases">
        <title>Complete genome sequence of the nitrogen-fixing bacterium Azorhizobium caulinodans ORS571.</title>
        <authorList>
            <person name="Lee K.B."/>
            <person name="Backer P.D."/>
            <person name="Aono T."/>
            <person name="Liu C.T."/>
            <person name="Suzuki S."/>
            <person name="Suzuki T."/>
            <person name="Kaneko T."/>
            <person name="Yamada M."/>
            <person name="Tabata S."/>
            <person name="Kupfer D.M."/>
            <person name="Najar F.Z."/>
            <person name="Wiley G.B."/>
            <person name="Roe B."/>
            <person name="Binnewies T."/>
            <person name="Ussery D."/>
            <person name="Vereecke D."/>
            <person name="Gevers D."/>
            <person name="Holsters M."/>
            <person name="Oyaizu H."/>
        </authorList>
    </citation>
    <scope>NUCLEOTIDE SEQUENCE [LARGE SCALE GENOMIC DNA]</scope>
    <source>
        <strain evidence="2">ATCC 43989 / DSM 5975 / JCM 20966 / LMG 6465 / NBRC 14845 / NCIMB 13405 / ORS 571</strain>
    </source>
</reference>
<reference evidence="1 2" key="1">
    <citation type="journal article" date="2007" name="Appl. Environ. Microbiol.">
        <title>Rhizobial factors required for stem nodule maturation and maintenance in Sesbania rostrata-Azorhizobium caulinodans ORS571 symbiosis.</title>
        <authorList>
            <person name="Suzuki S."/>
            <person name="Aono T."/>
            <person name="Lee KB."/>
            <person name="Suzuki T."/>
            <person name="Liu CT."/>
            <person name="Miwa H."/>
            <person name="Wakao S."/>
            <person name="Iki T."/>
            <person name="Oyaizu H."/>
        </authorList>
    </citation>
    <scope>NUCLEOTIDE SEQUENCE [LARGE SCALE GENOMIC DNA]</scope>
    <source>
        <strain evidence="2">ATCC 43989 / DSM 5975 / JCM 20966 / LMG 6465 / NBRC 14845 / NCIMB 13405 / ORS 571</strain>
    </source>
</reference>
<dbReference type="HOGENOM" id="CLU_125446_0_0_5"/>
<evidence type="ECO:0000313" key="1">
    <source>
        <dbReference type="EMBL" id="BAF89931.1"/>
    </source>
</evidence>
<reference evidence="1 2" key="4">
    <citation type="journal article" date="2009" name="Appl. Environ. Microbiol.">
        <title>Comparative genome-wide transcriptional profiling of Azorhizobium caulinodans ORS571 grown under free-living and symbiotic conditions.</title>
        <authorList>
            <person name="Tsukada S."/>
            <person name="Aono T."/>
            <person name="Akiba N."/>
            <person name="Lee KB."/>
            <person name="Liu CT."/>
            <person name="Toyazaki H."/>
            <person name="Oyaizu H."/>
        </authorList>
    </citation>
    <scope>NUCLEOTIDE SEQUENCE [LARGE SCALE GENOMIC DNA]</scope>
    <source>
        <strain evidence="2">ATCC 43989 / DSM 5975 / JCM 20966 / LMG 6465 / NBRC 14845 / NCIMB 13405 / ORS 571</strain>
    </source>
</reference>
<name>A8IKN9_AZOC5</name>
<dbReference type="Pfam" id="PF07845">
    <property type="entry name" value="DUF1636"/>
    <property type="match status" value="1"/>
</dbReference>
<reference evidence="1 2" key="5">
    <citation type="journal article" date="2010" name="Appl. Environ. Microbiol.">
        <title>phrR-like gene praR of Azorhizobium caulinodans ORS571 is essential for symbiosis with Sesbania rostrata and is involved in expression of reb genes.</title>
        <authorList>
            <person name="Akiba N."/>
            <person name="Aono T."/>
            <person name="Toyazaki H."/>
            <person name="Sato S."/>
            <person name="Oyaizu H."/>
        </authorList>
    </citation>
    <scope>NUCLEOTIDE SEQUENCE [LARGE SCALE GENOMIC DNA]</scope>
    <source>
        <strain evidence="2">ATCC 43989 / DSM 5975 / JCM 20966 / LMG 6465 / NBRC 14845 / NCIMB 13405 / ORS 571</strain>
    </source>
</reference>
<reference evidence="1 2" key="6">
    <citation type="journal article" date="2011" name="Appl. Environ. Microbiol.">
        <title>Involvement of the azorhizobial chromosome partition gene (parA) in the onset of bacteroid differentiation during Sesbania rostrata stem nodule development.</title>
        <authorList>
            <person name="Liu CT."/>
            <person name="Lee KB."/>
            <person name="Wang YS."/>
            <person name="Peng MH."/>
            <person name="Lee KT."/>
            <person name="Suzuki S."/>
            <person name="Suzuki T."/>
            <person name="Oyaizu H."/>
        </authorList>
    </citation>
    <scope>NUCLEOTIDE SEQUENCE [LARGE SCALE GENOMIC DNA]</scope>
    <source>
        <strain evidence="2">ATCC 43989 / DSM 5975 / JCM 20966 / LMG 6465 / NBRC 14845 / NCIMB 13405 / ORS 571</strain>
    </source>
</reference>
<dbReference type="AlphaFoldDB" id="A8IKN9"/>
<reference evidence="1 2" key="3">
    <citation type="journal article" date="2008" name="BMC Genomics">
        <title>The genome of the versatile nitrogen fixer Azorhizobium caulinodans ORS571.</title>
        <authorList>
            <person name="Lee KB."/>
            <person name="Backer P.D."/>
            <person name="Aono T."/>
            <person name="Liu CT."/>
            <person name="Suzuki S."/>
            <person name="Suzuki T."/>
            <person name="Kaneko T."/>
            <person name="Yamada M."/>
            <person name="Tabata S."/>
            <person name="Kupfer D.M."/>
            <person name="Najar F.Z."/>
            <person name="Wiley G.B."/>
            <person name="Roe B."/>
            <person name="Binnewies T.T."/>
            <person name="Ussery D.W."/>
            <person name="D'Haeze W."/>
            <person name="Herder J.D."/>
            <person name="Gevers D."/>
            <person name="Vereecke D."/>
            <person name="Holsters M."/>
            <person name="Oyaizu H."/>
        </authorList>
    </citation>
    <scope>NUCLEOTIDE SEQUENCE [LARGE SCALE GENOMIC DNA]</scope>
    <source>
        <strain evidence="2">ATCC 43989 / DSM 5975 / JCM 20966 / LMG 6465 / NBRC 14845 / NCIMB 13405 / ORS 571</strain>
    </source>
</reference>
<evidence type="ECO:0000313" key="2">
    <source>
        <dbReference type="Proteomes" id="UP000000270"/>
    </source>
</evidence>
<dbReference type="STRING" id="438753.AZC_3933"/>